<protein>
    <submittedName>
        <fullName evidence="2">Uncharacterized protein</fullName>
    </submittedName>
</protein>
<sequence>MPIQNMIGILTVVVVFITVLIIVRMAVIGLTPVFKGVGNLIMKNMSQELRVTLRNHEDALQDVLDWKIK</sequence>
<dbReference type="STRING" id="1629.IV50_GL000504"/>
<dbReference type="RefSeq" id="WP_057744547.1">
    <property type="nucleotide sequence ID" value="NZ_BJLU01000009.1"/>
</dbReference>
<dbReference type="EMBL" id="UHIV01000004">
    <property type="protein sequence ID" value="SUP59602.1"/>
    <property type="molecule type" value="Genomic_DNA"/>
</dbReference>
<name>A0A0R2HC02_WEIVI</name>
<proteinExistence type="predicted"/>
<reference evidence="3 5" key="2">
    <citation type="submission" date="2018-06" db="EMBL/GenBank/DDBJ databases">
        <authorList>
            <consortium name="Pathogen Informatics"/>
            <person name="Doyle S."/>
        </authorList>
    </citation>
    <scope>NUCLEOTIDE SEQUENCE [LARGE SCALE GENOMIC DNA]</scope>
    <source>
        <strain evidence="3 5">NCTC13645</strain>
    </source>
</reference>
<keyword evidence="1" id="KW-0812">Transmembrane</keyword>
<dbReference type="AlphaFoldDB" id="A0A0R2HC02"/>
<dbReference type="OrthoDB" id="9922964at2"/>
<feature type="transmembrane region" description="Helical" evidence="1">
    <location>
        <begin position="6"/>
        <end position="34"/>
    </location>
</feature>
<evidence type="ECO:0000313" key="4">
    <source>
        <dbReference type="Proteomes" id="UP000051992"/>
    </source>
</evidence>
<gene>
    <name evidence="2" type="ORF">IV50_GL000504</name>
    <name evidence="3" type="ORF">NCTC13645_01861</name>
</gene>
<evidence type="ECO:0000313" key="5">
    <source>
        <dbReference type="Proteomes" id="UP000254621"/>
    </source>
</evidence>
<keyword evidence="1" id="KW-0472">Membrane</keyword>
<keyword evidence="4" id="KW-1185">Reference proteome</keyword>
<evidence type="ECO:0000313" key="3">
    <source>
        <dbReference type="EMBL" id="SUP59602.1"/>
    </source>
</evidence>
<reference evidence="2 4" key="1">
    <citation type="journal article" date="2015" name="Genome Announc.">
        <title>Expanding the biotechnology potential of lactobacilli through comparative genomics of 213 strains and associated genera.</title>
        <authorList>
            <person name="Sun Z."/>
            <person name="Harris H.M."/>
            <person name="McCann A."/>
            <person name="Guo C."/>
            <person name="Argimon S."/>
            <person name="Zhang W."/>
            <person name="Yang X."/>
            <person name="Jeffery I.B."/>
            <person name="Cooney J.C."/>
            <person name="Kagawa T.F."/>
            <person name="Liu W."/>
            <person name="Song Y."/>
            <person name="Salvetti E."/>
            <person name="Wrobel A."/>
            <person name="Rasinkangas P."/>
            <person name="Parkhill J."/>
            <person name="Rea M.C."/>
            <person name="O'Sullivan O."/>
            <person name="Ritari J."/>
            <person name="Douillard F.P."/>
            <person name="Paul Ross R."/>
            <person name="Yang R."/>
            <person name="Briner A.E."/>
            <person name="Felis G.E."/>
            <person name="de Vos W.M."/>
            <person name="Barrangou R."/>
            <person name="Klaenhammer T.R."/>
            <person name="Caufield P.W."/>
            <person name="Cui Y."/>
            <person name="Zhang H."/>
            <person name="O'Toole P.W."/>
        </authorList>
    </citation>
    <scope>NUCLEOTIDE SEQUENCE [LARGE SCALE GENOMIC DNA]</scope>
    <source>
        <strain evidence="2 4">DSM 20410</strain>
    </source>
</reference>
<dbReference type="PATRIC" id="fig|1629.5.peg.508"/>
<dbReference type="Proteomes" id="UP000051992">
    <property type="component" value="Unassembled WGS sequence"/>
</dbReference>
<keyword evidence="1" id="KW-1133">Transmembrane helix</keyword>
<dbReference type="Proteomes" id="UP000254621">
    <property type="component" value="Unassembled WGS sequence"/>
</dbReference>
<accession>A0A0R2HC02</accession>
<dbReference type="EMBL" id="JQBM01000001">
    <property type="protein sequence ID" value="KRN47226.1"/>
    <property type="molecule type" value="Genomic_DNA"/>
</dbReference>
<organism evidence="2 4">
    <name type="scientific">Weissella viridescens</name>
    <name type="common">Lactobacillus viridescens</name>
    <dbReference type="NCBI Taxonomy" id="1629"/>
    <lineage>
        <taxon>Bacteria</taxon>
        <taxon>Bacillati</taxon>
        <taxon>Bacillota</taxon>
        <taxon>Bacilli</taxon>
        <taxon>Lactobacillales</taxon>
        <taxon>Lactobacillaceae</taxon>
        <taxon>Weissella</taxon>
    </lineage>
</organism>
<evidence type="ECO:0000313" key="2">
    <source>
        <dbReference type="EMBL" id="KRN47226.1"/>
    </source>
</evidence>
<evidence type="ECO:0000256" key="1">
    <source>
        <dbReference type="SAM" id="Phobius"/>
    </source>
</evidence>